<proteinExistence type="predicted"/>
<accession>A0A6A6ZJZ1</accession>
<keyword evidence="1" id="KW-0732">Signal</keyword>
<evidence type="ECO:0000313" key="3">
    <source>
        <dbReference type="Proteomes" id="UP000799424"/>
    </source>
</evidence>
<protein>
    <submittedName>
        <fullName evidence="2">Uncharacterized protein</fullName>
    </submittedName>
</protein>
<keyword evidence="3" id="KW-1185">Reference proteome</keyword>
<dbReference type="AlphaFoldDB" id="A0A6A6ZJZ1"/>
<feature type="chain" id="PRO_5025677754" evidence="1">
    <location>
        <begin position="23"/>
        <end position="203"/>
    </location>
</feature>
<dbReference type="Proteomes" id="UP000799424">
    <property type="component" value="Unassembled WGS sequence"/>
</dbReference>
<organism evidence="2 3">
    <name type="scientific">Ophiobolus disseminans</name>
    <dbReference type="NCBI Taxonomy" id="1469910"/>
    <lineage>
        <taxon>Eukaryota</taxon>
        <taxon>Fungi</taxon>
        <taxon>Dikarya</taxon>
        <taxon>Ascomycota</taxon>
        <taxon>Pezizomycotina</taxon>
        <taxon>Dothideomycetes</taxon>
        <taxon>Pleosporomycetidae</taxon>
        <taxon>Pleosporales</taxon>
        <taxon>Pleosporineae</taxon>
        <taxon>Phaeosphaeriaceae</taxon>
        <taxon>Ophiobolus</taxon>
    </lineage>
</organism>
<evidence type="ECO:0000256" key="1">
    <source>
        <dbReference type="SAM" id="SignalP"/>
    </source>
</evidence>
<dbReference type="EMBL" id="MU006237">
    <property type="protein sequence ID" value="KAF2821411.1"/>
    <property type="molecule type" value="Genomic_DNA"/>
</dbReference>
<evidence type="ECO:0000313" key="2">
    <source>
        <dbReference type="EMBL" id="KAF2821411.1"/>
    </source>
</evidence>
<dbReference type="OrthoDB" id="10582257at2759"/>
<sequence length="203" mass="20465">MLFPMSFATLLSIFSLTTSIIASPPSSPQHNIFERQASECVARLDAIACPGGQYCCPRLWECKANDPSICTASIGPGQALTVSAIDWGAAMASASRELDPIRSKASEILASVTRRATSSVNPGRVTVTSLPTLSSSVVNEVGPASSASGPGGASTLAIPTLQSTPSVASVTAAIASATGGAIGPKARTDLVMGGVIGMGLFLV</sequence>
<gene>
    <name evidence="2" type="ORF">CC86DRAFT_373746</name>
</gene>
<name>A0A6A6ZJZ1_9PLEO</name>
<reference evidence="2" key="1">
    <citation type="journal article" date="2020" name="Stud. Mycol.">
        <title>101 Dothideomycetes genomes: a test case for predicting lifestyles and emergence of pathogens.</title>
        <authorList>
            <person name="Haridas S."/>
            <person name="Albert R."/>
            <person name="Binder M."/>
            <person name="Bloem J."/>
            <person name="Labutti K."/>
            <person name="Salamov A."/>
            <person name="Andreopoulos B."/>
            <person name="Baker S."/>
            <person name="Barry K."/>
            <person name="Bills G."/>
            <person name="Bluhm B."/>
            <person name="Cannon C."/>
            <person name="Castanera R."/>
            <person name="Culley D."/>
            <person name="Daum C."/>
            <person name="Ezra D."/>
            <person name="Gonzalez J."/>
            <person name="Henrissat B."/>
            <person name="Kuo A."/>
            <person name="Liang C."/>
            <person name="Lipzen A."/>
            <person name="Lutzoni F."/>
            <person name="Magnuson J."/>
            <person name="Mondo S."/>
            <person name="Nolan M."/>
            <person name="Ohm R."/>
            <person name="Pangilinan J."/>
            <person name="Park H.-J."/>
            <person name="Ramirez L."/>
            <person name="Alfaro M."/>
            <person name="Sun H."/>
            <person name="Tritt A."/>
            <person name="Yoshinaga Y."/>
            <person name="Zwiers L.-H."/>
            <person name="Turgeon B."/>
            <person name="Goodwin S."/>
            <person name="Spatafora J."/>
            <person name="Crous P."/>
            <person name="Grigoriev I."/>
        </authorList>
    </citation>
    <scope>NUCLEOTIDE SEQUENCE</scope>
    <source>
        <strain evidence="2">CBS 113818</strain>
    </source>
</reference>
<feature type="signal peptide" evidence="1">
    <location>
        <begin position="1"/>
        <end position="22"/>
    </location>
</feature>